<dbReference type="AlphaFoldDB" id="W1PDD5"/>
<feature type="transmembrane region" description="Helical" evidence="1">
    <location>
        <begin position="49"/>
        <end position="71"/>
    </location>
</feature>
<keyword evidence="1" id="KW-1133">Transmembrane helix</keyword>
<dbReference type="EMBL" id="KI394012">
    <property type="protein sequence ID" value="ERN05075.1"/>
    <property type="molecule type" value="Genomic_DNA"/>
</dbReference>
<keyword evidence="1" id="KW-0472">Membrane</keyword>
<reference evidence="3" key="1">
    <citation type="journal article" date="2013" name="Science">
        <title>The Amborella genome and the evolution of flowering plants.</title>
        <authorList>
            <consortium name="Amborella Genome Project"/>
        </authorList>
    </citation>
    <scope>NUCLEOTIDE SEQUENCE [LARGE SCALE GENOMIC DNA]</scope>
</reference>
<sequence length="104" mass="11808">MKHWEPVPAAQEASAGYKGVTTTQFELAHTETPAVVIAYHSDHPSVTDFFAGFIFCSFGLLWNATLFDLTFTKENLGTIFYWFRFPSQRKVHHITGATEQKLKP</sequence>
<dbReference type="Gramene" id="ERN05075">
    <property type="protein sequence ID" value="ERN05075"/>
    <property type="gene ID" value="AMTR_s00053p00125210"/>
</dbReference>
<name>W1PDD5_AMBTC</name>
<dbReference type="HOGENOM" id="CLU_2253736_0_0_1"/>
<gene>
    <name evidence="2" type="ORF">AMTR_s00053p00125210</name>
</gene>
<proteinExistence type="predicted"/>
<keyword evidence="1" id="KW-0812">Transmembrane</keyword>
<dbReference type="Proteomes" id="UP000017836">
    <property type="component" value="Unassembled WGS sequence"/>
</dbReference>
<organism evidence="2 3">
    <name type="scientific">Amborella trichopoda</name>
    <dbReference type="NCBI Taxonomy" id="13333"/>
    <lineage>
        <taxon>Eukaryota</taxon>
        <taxon>Viridiplantae</taxon>
        <taxon>Streptophyta</taxon>
        <taxon>Embryophyta</taxon>
        <taxon>Tracheophyta</taxon>
        <taxon>Spermatophyta</taxon>
        <taxon>Magnoliopsida</taxon>
        <taxon>Amborellales</taxon>
        <taxon>Amborellaceae</taxon>
        <taxon>Amborella</taxon>
    </lineage>
</organism>
<evidence type="ECO:0000313" key="2">
    <source>
        <dbReference type="EMBL" id="ERN05075.1"/>
    </source>
</evidence>
<protein>
    <submittedName>
        <fullName evidence="2">Uncharacterized protein</fullName>
    </submittedName>
</protein>
<keyword evidence="3" id="KW-1185">Reference proteome</keyword>
<accession>W1PDD5</accession>
<evidence type="ECO:0000256" key="1">
    <source>
        <dbReference type="SAM" id="Phobius"/>
    </source>
</evidence>
<evidence type="ECO:0000313" key="3">
    <source>
        <dbReference type="Proteomes" id="UP000017836"/>
    </source>
</evidence>